<reference evidence="4" key="1">
    <citation type="submission" date="2025-08" db="UniProtKB">
        <authorList>
            <consortium name="RefSeq"/>
        </authorList>
    </citation>
    <scope>IDENTIFICATION</scope>
    <source>
        <tissue evidence="4">Whole body</tissue>
    </source>
</reference>
<dbReference type="GO" id="GO:0006357">
    <property type="term" value="P:regulation of transcription by RNA polymerase II"/>
    <property type="evidence" value="ECO:0007669"/>
    <property type="project" value="TreeGrafter"/>
</dbReference>
<accession>A0A6J1PDS3</accession>
<dbReference type="GeneID" id="112451873"/>
<feature type="compositionally biased region" description="Basic and acidic residues" evidence="1">
    <location>
        <begin position="71"/>
        <end position="85"/>
    </location>
</feature>
<proteinExistence type="predicted"/>
<dbReference type="SMART" id="SM00595">
    <property type="entry name" value="MADF"/>
    <property type="match status" value="1"/>
</dbReference>
<dbReference type="GO" id="GO:0005667">
    <property type="term" value="C:transcription regulator complex"/>
    <property type="evidence" value="ECO:0007669"/>
    <property type="project" value="TreeGrafter"/>
</dbReference>
<dbReference type="AlphaFoldDB" id="A0A6J1PDS3"/>
<dbReference type="InterPro" id="IPR006578">
    <property type="entry name" value="MADF-dom"/>
</dbReference>
<organism evidence="3 4">
    <name type="scientific">Temnothorax curvispinosus</name>
    <dbReference type="NCBI Taxonomy" id="300111"/>
    <lineage>
        <taxon>Eukaryota</taxon>
        <taxon>Metazoa</taxon>
        <taxon>Ecdysozoa</taxon>
        <taxon>Arthropoda</taxon>
        <taxon>Hexapoda</taxon>
        <taxon>Insecta</taxon>
        <taxon>Pterygota</taxon>
        <taxon>Neoptera</taxon>
        <taxon>Endopterygota</taxon>
        <taxon>Hymenoptera</taxon>
        <taxon>Apocrita</taxon>
        <taxon>Aculeata</taxon>
        <taxon>Formicoidea</taxon>
        <taxon>Formicidae</taxon>
        <taxon>Myrmicinae</taxon>
        <taxon>Temnothorax</taxon>
    </lineage>
</organism>
<dbReference type="PROSITE" id="PS51029">
    <property type="entry name" value="MADF"/>
    <property type="match status" value="1"/>
</dbReference>
<gene>
    <name evidence="4" type="primary">LOC112451873</name>
</gene>
<dbReference type="RefSeq" id="XP_024867546.1">
    <property type="nucleotide sequence ID" value="XM_025011778.1"/>
</dbReference>
<dbReference type="Proteomes" id="UP000504618">
    <property type="component" value="Unplaced"/>
</dbReference>
<evidence type="ECO:0000259" key="2">
    <source>
        <dbReference type="PROSITE" id="PS51029"/>
    </source>
</evidence>
<dbReference type="InterPro" id="IPR039353">
    <property type="entry name" value="TF_Adf1"/>
</dbReference>
<sequence length="309" mass="35314">MAFNEIKRVNTCGICEEITEESLISNHKCLEGYKRYFTDGNRYFYPVCDNGLIMRRSAMDNGVESIVLDEPSSHPEKNTGEHGAVEEPSSVNNSSDSTELEELLIEEVSKWEALYNYNLPLIQRNRTITGEAWKAVSEALQGRLNPKEAAKKWKILRDTYYRKLAEEKLPSGSGRPTTKRKWKHFDQLDFLRDVSLRKKTTSNLSNDEENEENIPPIPKKNRSSTLSSESTESSVAINKIADAITTMNAISEPIKLPALPPLVKQDEVDGLFLIMGTQIRKLPEKERNNLIFEMMSFFREKISRLSHLL</sequence>
<name>A0A6J1PDS3_9HYME</name>
<protein>
    <submittedName>
        <fullName evidence="4">Uncharacterized protein LOC112451873</fullName>
    </submittedName>
</protein>
<feature type="domain" description="MADF" evidence="2">
    <location>
        <begin position="103"/>
        <end position="196"/>
    </location>
</feature>
<evidence type="ECO:0000256" key="1">
    <source>
        <dbReference type="SAM" id="MobiDB-lite"/>
    </source>
</evidence>
<evidence type="ECO:0000313" key="3">
    <source>
        <dbReference type="Proteomes" id="UP000504618"/>
    </source>
</evidence>
<dbReference type="GO" id="GO:0005634">
    <property type="term" value="C:nucleus"/>
    <property type="evidence" value="ECO:0007669"/>
    <property type="project" value="TreeGrafter"/>
</dbReference>
<feature type="region of interest" description="Disordered" evidence="1">
    <location>
        <begin position="200"/>
        <end position="231"/>
    </location>
</feature>
<dbReference type="Pfam" id="PF10545">
    <property type="entry name" value="MADF_DNA_bdg"/>
    <property type="match status" value="1"/>
</dbReference>
<keyword evidence="3" id="KW-1185">Reference proteome</keyword>
<dbReference type="OrthoDB" id="7545350at2759"/>
<feature type="region of interest" description="Disordered" evidence="1">
    <location>
        <begin position="68"/>
        <end position="98"/>
    </location>
</feature>
<dbReference type="PANTHER" id="PTHR12243">
    <property type="entry name" value="MADF DOMAIN TRANSCRIPTION FACTOR"/>
    <property type="match status" value="1"/>
</dbReference>
<evidence type="ECO:0000313" key="4">
    <source>
        <dbReference type="RefSeq" id="XP_024867546.1"/>
    </source>
</evidence>
<dbReference type="PANTHER" id="PTHR12243:SF64">
    <property type="entry name" value="DORSAL INTERACTING PROTEIN 3-RELATED"/>
    <property type="match status" value="1"/>
</dbReference>